<comment type="caution">
    <text evidence="14">The sequence shown here is derived from an EMBL/GenBank/DDBJ whole genome shotgun (WGS) entry which is preliminary data.</text>
</comment>
<evidence type="ECO:0000256" key="9">
    <source>
        <dbReference type="ARBA" id="ARBA00022898"/>
    </source>
</evidence>
<dbReference type="GO" id="GO:0006565">
    <property type="term" value="P:L-serine catabolic process"/>
    <property type="evidence" value="ECO:0007669"/>
    <property type="project" value="TreeGrafter"/>
</dbReference>
<keyword evidence="6 12" id="KW-0028">Amino-acid biosynthesis</keyword>
<protein>
    <recommendedName>
        <fullName evidence="12">Threonine dehydratase</fullName>
        <ecNumber evidence="12">4.3.1.19</ecNumber>
    </recommendedName>
    <alternativeName>
        <fullName evidence="12">Threonine deaminase</fullName>
    </alternativeName>
</protein>
<name>A0A0L6V9I3_9BASI</name>
<dbReference type="Pfam" id="PF00585">
    <property type="entry name" value="Thr_dehydrat_C"/>
    <property type="match status" value="2"/>
</dbReference>
<dbReference type="CDD" id="cd04907">
    <property type="entry name" value="ACT_ThrD-I_2"/>
    <property type="match status" value="1"/>
</dbReference>
<keyword evidence="9 12" id="KW-0663">Pyridoxal phosphate</keyword>
<dbReference type="NCBIfam" id="TIGR01124">
    <property type="entry name" value="ilvA_2Cterm"/>
    <property type="match status" value="1"/>
</dbReference>
<dbReference type="InterPro" id="IPR001926">
    <property type="entry name" value="TrpB-like_PALP"/>
</dbReference>
<evidence type="ECO:0000256" key="2">
    <source>
        <dbReference type="ARBA" id="ARBA00001933"/>
    </source>
</evidence>
<gene>
    <name evidence="14" type="primary">ilvA</name>
    <name evidence="14" type="ORF">VP01_2319g3</name>
</gene>
<comment type="similarity">
    <text evidence="4 12">Belongs to the serine/threonine dehydratase family.</text>
</comment>
<keyword evidence="7 12" id="KW-0412">Isoleucine biosynthesis</keyword>
<organism evidence="14 15">
    <name type="scientific">Puccinia sorghi</name>
    <dbReference type="NCBI Taxonomy" id="27349"/>
    <lineage>
        <taxon>Eukaryota</taxon>
        <taxon>Fungi</taxon>
        <taxon>Dikarya</taxon>
        <taxon>Basidiomycota</taxon>
        <taxon>Pucciniomycotina</taxon>
        <taxon>Pucciniomycetes</taxon>
        <taxon>Pucciniales</taxon>
        <taxon>Pucciniaceae</taxon>
        <taxon>Puccinia</taxon>
    </lineage>
</organism>
<comment type="pathway">
    <text evidence="3 12">Amino-acid biosynthesis; L-isoleucine biosynthesis; 2-oxobutanoate from L-threonine: step 1/1.</text>
</comment>
<dbReference type="Proteomes" id="UP000037035">
    <property type="component" value="Unassembled WGS sequence"/>
</dbReference>
<feature type="domain" description="ACT-like" evidence="13">
    <location>
        <begin position="438"/>
        <end position="515"/>
    </location>
</feature>
<evidence type="ECO:0000256" key="4">
    <source>
        <dbReference type="ARBA" id="ARBA00010869"/>
    </source>
</evidence>
<dbReference type="EC" id="4.3.1.19" evidence="12"/>
<dbReference type="Gene3D" id="3.40.1020.10">
    <property type="entry name" value="Biosynthetic Threonine Deaminase, Domain 3"/>
    <property type="match status" value="1"/>
</dbReference>
<sequence length="549" mass="59898">MQSTSANDSAFTSHSNGKTYSPYSASRYVPTASINTTILTSLFQIRGAYNLMAHLSTEEKLNGVIASSAGNHAQGVAMSAQALGIKATIVMPLATPAIKYRNVARLGSTVLLHGNDFDEAKRECNRLATEKKLTNIPPFDDPHIIAGQGTVGLEILNQVDMHTLDAIFVCVGGGGLLAGIAAYVKKIAPPSLKVIGVESIDQPAMSQSLAAKKRLTLNEVGLFSDGTAVRLVGEETFRICSSLVDQVILVNNDELCAAIKDVFEDTRSIPEPAGALAVAGLKRYIQQHKLIGSGMRFVSIISGANMDFDRLRFVAERADLGEQREALLSVVVPERPGSFVKLHSYLHPRPVTEFSYRFSSTSQAFIFVSFRLSSPSDPTIISPAEARQQEISGILQAISDDPLGMKARDISNNEMAKSHARYLIGGKSRWRVAVDNERLISFAFPERPGALRKFLQVLSGADSDLIKFNISLFHYRNHGGDLSRVLAGIQVPPDDHLQFERFLDQLGYPFVDETQNVTLLPLDASSSFVDSASSSRWLKEVYKEFLLAH</sequence>
<dbReference type="PANTHER" id="PTHR48078:SF11">
    <property type="entry name" value="THREONINE DEHYDRATASE, MITOCHONDRIAL"/>
    <property type="match status" value="1"/>
</dbReference>
<evidence type="ECO:0000256" key="8">
    <source>
        <dbReference type="ARBA" id="ARBA00022737"/>
    </source>
</evidence>
<dbReference type="GO" id="GO:0009097">
    <property type="term" value="P:isoleucine biosynthetic process"/>
    <property type="evidence" value="ECO:0007669"/>
    <property type="project" value="UniProtKB-UniRule"/>
</dbReference>
<dbReference type="InterPro" id="IPR038110">
    <property type="entry name" value="TD_ACT-like_sf"/>
</dbReference>
<dbReference type="STRING" id="27349.A0A0L6V9I3"/>
<proteinExistence type="inferred from homology"/>
<dbReference type="GO" id="GO:0006567">
    <property type="term" value="P:L-threonine catabolic process"/>
    <property type="evidence" value="ECO:0007669"/>
    <property type="project" value="TreeGrafter"/>
</dbReference>
<evidence type="ECO:0000256" key="1">
    <source>
        <dbReference type="ARBA" id="ARBA00001274"/>
    </source>
</evidence>
<accession>A0A0L6V9I3</accession>
<dbReference type="NCBIfam" id="NF006674">
    <property type="entry name" value="PRK09224.1"/>
    <property type="match status" value="1"/>
</dbReference>
<comment type="subunit">
    <text evidence="5">Homotetramer.</text>
</comment>
<dbReference type="UniPathway" id="UPA00047">
    <property type="reaction ID" value="UER00054"/>
</dbReference>
<dbReference type="GO" id="GO:0003941">
    <property type="term" value="F:L-serine ammonia-lyase activity"/>
    <property type="evidence" value="ECO:0007669"/>
    <property type="project" value="TreeGrafter"/>
</dbReference>
<dbReference type="FunFam" id="3.40.50.1100:FF:000008">
    <property type="entry name" value="L-threonine dehydratase"/>
    <property type="match status" value="1"/>
</dbReference>
<dbReference type="SUPFAM" id="SSF55021">
    <property type="entry name" value="ACT-like"/>
    <property type="match status" value="2"/>
</dbReference>
<keyword evidence="15" id="KW-1185">Reference proteome</keyword>
<comment type="catalytic activity">
    <reaction evidence="1 12">
        <text>L-threonine = 2-oxobutanoate + NH4(+)</text>
        <dbReference type="Rhea" id="RHEA:22108"/>
        <dbReference type="ChEBI" id="CHEBI:16763"/>
        <dbReference type="ChEBI" id="CHEBI:28938"/>
        <dbReference type="ChEBI" id="CHEBI:57926"/>
        <dbReference type="EC" id="4.3.1.19"/>
    </reaction>
</comment>
<dbReference type="VEuPathDB" id="FungiDB:VP01_2319g3"/>
<evidence type="ECO:0000256" key="11">
    <source>
        <dbReference type="ARBA" id="ARBA00023304"/>
    </source>
</evidence>
<dbReference type="InterPro" id="IPR045865">
    <property type="entry name" value="ACT-like_dom_sf"/>
</dbReference>
<dbReference type="CDD" id="cd01562">
    <property type="entry name" value="Thr-dehyd"/>
    <property type="match status" value="1"/>
</dbReference>
<keyword evidence="10 12" id="KW-0456">Lyase</keyword>
<keyword evidence="8" id="KW-0677">Repeat</keyword>
<comment type="cofactor">
    <cofactor evidence="2 12">
        <name>pyridoxal 5'-phosphate</name>
        <dbReference type="ChEBI" id="CHEBI:597326"/>
    </cofactor>
</comment>
<evidence type="ECO:0000256" key="7">
    <source>
        <dbReference type="ARBA" id="ARBA00022624"/>
    </source>
</evidence>
<dbReference type="SUPFAM" id="SSF53686">
    <property type="entry name" value="Tryptophan synthase beta subunit-like PLP-dependent enzymes"/>
    <property type="match status" value="1"/>
</dbReference>
<dbReference type="OrthoDB" id="4418812at2759"/>
<dbReference type="EMBL" id="LAVV01007191">
    <property type="protein sequence ID" value="KNZ56785.1"/>
    <property type="molecule type" value="Genomic_DNA"/>
</dbReference>
<dbReference type="PANTHER" id="PTHR48078">
    <property type="entry name" value="THREONINE DEHYDRATASE, MITOCHONDRIAL-RELATED"/>
    <property type="match status" value="1"/>
</dbReference>
<evidence type="ECO:0000313" key="14">
    <source>
        <dbReference type="EMBL" id="KNZ56785.1"/>
    </source>
</evidence>
<reference evidence="14 15" key="1">
    <citation type="submission" date="2015-08" db="EMBL/GenBank/DDBJ databases">
        <title>Next Generation Sequencing and Analysis of the Genome of Puccinia sorghi L Schw, the Causal Agent of Maize Common Rust.</title>
        <authorList>
            <person name="Rochi L."/>
            <person name="Burguener G."/>
            <person name="Darino M."/>
            <person name="Turjanski A."/>
            <person name="Kreff E."/>
            <person name="Dieguez M.J."/>
            <person name="Sacco F."/>
        </authorList>
    </citation>
    <scope>NUCLEOTIDE SEQUENCE [LARGE SCALE GENOMIC DNA]</scope>
    <source>
        <strain evidence="14 15">RO10H11247</strain>
    </source>
</reference>
<dbReference type="InterPro" id="IPR001721">
    <property type="entry name" value="TD_ACT-like"/>
</dbReference>
<evidence type="ECO:0000256" key="3">
    <source>
        <dbReference type="ARBA" id="ARBA00004810"/>
    </source>
</evidence>
<evidence type="ECO:0000256" key="12">
    <source>
        <dbReference type="RuleBase" id="RU362012"/>
    </source>
</evidence>
<evidence type="ECO:0000256" key="5">
    <source>
        <dbReference type="ARBA" id="ARBA00011881"/>
    </source>
</evidence>
<dbReference type="InterPro" id="IPR005787">
    <property type="entry name" value="Thr_deHydtase_biosynth"/>
</dbReference>
<evidence type="ECO:0000256" key="10">
    <source>
        <dbReference type="ARBA" id="ARBA00023239"/>
    </source>
</evidence>
<dbReference type="InterPro" id="IPR036052">
    <property type="entry name" value="TrpB-like_PALP_sf"/>
</dbReference>
<dbReference type="PROSITE" id="PS51672">
    <property type="entry name" value="ACT_LIKE"/>
    <property type="match status" value="1"/>
</dbReference>
<dbReference type="InterPro" id="IPR050147">
    <property type="entry name" value="Ser/Thr_Dehydratase"/>
</dbReference>
<evidence type="ECO:0000313" key="15">
    <source>
        <dbReference type="Proteomes" id="UP000037035"/>
    </source>
</evidence>
<dbReference type="AlphaFoldDB" id="A0A0L6V9I3"/>
<keyword evidence="11 12" id="KW-0100">Branched-chain amino acid biosynthesis</keyword>
<evidence type="ECO:0000259" key="13">
    <source>
        <dbReference type="PROSITE" id="PS51672"/>
    </source>
</evidence>
<dbReference type="GO" id="GO:0004794">
    <property type="term" value="F:threonine deaminase activity"/>
    <property type="evidence" value="ECO:0007669"/>
    <property type="project" value="UniProtKB-UniRule"/>
</dbReference>
<evidence type="ECO:0000256" key="6">
    <source>
        <dbReference type="ARBA" id="ARBA00022605"/>
    </source>
</evidence>
<dbReference type="FunFam" id="3.40.1020.10:FF:000001">
    <property type="entry name" value="L-threonine dehydratase"/>
    <property type="match status" value="1"/>
</dbReference>
<dbReference type="Pfam" id="PF00291">
    <property type="entry name" value="PALP"/>
    <property type="match status" value="1"/>
</dbReference>
<dbReference type="Gene3D" id="3.40.50.1100">
    <property type="match status" value="2"/>
</dbReference>